<reference evidence="1 2" key="1">
    <citation type="journal article" date="2020" name="bioRxiv">
        <title>Sequence and annotation of 42 cannabis genomes reveals extensive copy number variation in cannabinoid synthesis and pathogen resistance genes.</title>
        <authorList>
            <person name="Mckernan K.J."/>
            <person name="Helbert Y."/>
            <person name="Kane L.T."/>
            <person name="Ebling H."/>
            <person name="Zhang L."/>
            <person name="Liu B."/>
            <person name="Eaton Z."/>
            <person name="Mclaughlin S."/>
            <person name="Kingan S."/>
            <person name="Baybayan P."/>
            <person name="Concepcion G."/>
            <person name="Jordan M."/>
            <person name="Riva A."/>
            <person name="Barbazuk W."/>
            <person name="Harkins T."/>
        </authorList>
    </citation>
    <scope>NUCLEOTIDE SEQUENCE [LARGE SCALE GENOMIC DNA]</scope>
    <source>
        <strain evidence="2">cv. Jamaican Lion 4</strain>
        <tissue evidence="1">Leaf</tissue>
    </source>
</reference>
<protein>
    <submittedName>
        <fullName evidence="1">Uncharacterized protein</fullName>
    </submittedName>
</protein>
<dbReference type="Proteomes" id="UP000525078">
    <property type="component" value="Unassembled WGS sequence"/>
</dbReference>
<gene>
    <name evidence="1" type="ORF">F8388_003050</name>
</gene>
<evidence type="ECO:0000313" key="2">
    <source>
        <dbReference type="Proteomes" id="UP000525078"/>
    </source>
</evidence>
<organism evidence="1 2">
    <name type="scientific">Cannabis sativa</name>
    <name type="common">Hemp</name>
    <name type="synonym">Marijuana</name>
    <dbReference type="NCBI Taxonomy" id="3483"/>
    <lineage>
        <taxon>Eukaryota</taxon>
        <taxon>Viridiplantae</taxon>
        <taxon>Streptophyta</taxon>
        <taxon>Embryophyta</taxon>
        <taxon>Tracheophyta</taxon>
        <taxon>Spermatophyta</taxon>
        <taxon>Magnoliopsida</taxon>
        <taxon>eudicotyledons</taxon>
        <taxon>Gunneridae</taxon>
        <taxon>Pentapetalae</taxon>
        <taxon>rosids</taxon>
        <taxon>fabids</taxon>
        <taxon>Rosales</taxon>
        <taxon>Cannabaceae</taxon>
        <taxon>Cannabis</taxon>
    </lineage>
</organism>
<evidence type="ECO:0000313" key="1">
    <source>
        <dbReference type="EMBL" id="KAF4392630.1"/>
    </source>
</evidence>
<dbReference type="EMBL" id="JAATIP010000017">
    <property type="protein sequence ID" value="KAF4392630.1"/>
    <property type="molecule type" value="Genomic_DNA"/>
</dbReference>
<sequence>MIIGLWCATKDFDKPLPLQIPTIYNLADHSLKLHKTCSTFGPVRLVAATMAVDSVDGGDGDGRSET</sequence>
<comment type="caution">
    <text evidence="1">The sequence shown here is derived from an EMBL/GenBank/DDBJ whole genome shotgun (WGS) entry which is preliminary data.</text>
</comment>
<proteinExistence type="predicted"/>
<accession>A0A7J6HE25</accession>
<dbReference type="AlphaFoldDB" id="A0A7J6HE25"/>
<name>A0A7J6HE25_CANSA</name>